<feature type="domain" description="Peptidase S8/S53" evidence="6">
    <location>
        <begin position="323"/>
        <end position="605"/>
    </location>
</feature>
<name>A0A0A3XRW8_BRAJP</name>
<reference evidence="7 8" key="1">
    <citation type="submission" date="2014-09" db="EMBL/GenBank/DDBJ databases">
        <title>Draft genome of Bradyrhizobium japonicum Is-34.</title>
        <authorList>
            <person name="Tsurumaru H."/>
            <person name="Yamakawa T."/>
            <person name="Hashimoto S."/>
            <person name="Okizaki K."/>
            <person name="Kanesaki Y."/>
            <person name="Yoshikawa H."/>
            <person name="Yajima S."/>
        </authorList>
    </citation>
    <scope>NUCLEOTIDE SEQUENCE [LARGE SCALE GENOMIC DNA]</scope>
    <source>
        <strain evidence="7 8">Is-34</strain>
    </source>
</reference>
<dbReference type="PROSITE" id="PS51892">
    <property type="entry name" value="SUBTILASE"/>
    <property type="match status" value="1"/>
</dbReference>
<dbReference type="Proteomes" id="UP000030377">
    <property type="component" value="Unassembled WGS sequence"/>
</dbReference>
<evidence type="ECO:0000313" key="8">
    <source>
        <dbReference type="Proteomes" id="UP000030377"/>
    </source>
</evidence>
<evidence type="ECO:0000256" key="3">
    <source>
        <dbReference type="ARBA" id="ARBA00022801"/>
    </source>
</evidence>
<keyword evidence="2 5" id="KW-0645">Protease</keyword>
<dbReference type="InterPro" id="IPR000209">
    <property type="entry name" value="Peptidase_S8/S53_dom"/>
</dbReference>
<feature type="active site" description="Charge relay system" evidence="5">
    <location>
        <position position="329"/>
    </location>
</feature>
<dbReference type="Gene3D" id="3.40.50.200">
    <property type="entry name" value="Peptidase S8/S53 domain"/>
    <property type="match status" value="1"/>
</dbReference>
<dbReference type="PANTHER" id="PTHR43806:SF11">
    <property type="entry name" value="CEREVISIN-RELATED"/>
    <property type="match status" value="1"/>
</dbReference>
<dbReference type="AlphaFoldDB" id="A0A0A3XRW8"/>
<dbReference type="Pfam" id="PF00082">
    <property type="entry name" value="Peptidase_S8"/>
    <property type="match status" value="1"/>
</dbReference>
<gene>
    <name evidence="7" type="ORF">MA20_21190</name>
</gene>
<evidence type="ECO:0000256" key="1">
    <source>
        <dbReference type="ARBA" id="ARBA00011073"/>
    </source>
</evidence>
<feature type="active site" description="Charge relay system" evidence="5">
    <location>
        <position position="356"/>
    </location>
</feature>
<feature type="active site" description="Charge relay system" evidence="5">
    <location>
        <position position="571"/>
    </location>
</feature>
<dbReference type="InterPro" id="IPR034074">
    <property type="entry name" value="Y4bN_pept_dom"/>
</dbReference>
<evidence type="ECO:0000256" key="5">
    <source>
        <dbReference type="PROSITE-ProRule" id="PRU01240"/>
    </source>
</evidence>
<proteinExistence type="inferred from homology"/>
<evidence type="ECO:0000256" key="4">
    <source>
        <dbReference type="ARBA" id="ARBA00022825"/>
    </source>
</evidence>
<dbReference type="GO" id="GO:0004252">
    <property type="term" value="F:serine-type endopeptidase activity"/>
    <property type="evidence" value="ECO:0007669"/>
    <property type="project" value="UniProtKB-UniRule"/>
</dbReference>
<comment type="caution">
    <text evidence="7">The sequence shown here is derived from an EMBL/GenBank/DDBJ whole genome shotgun (WGS) entry which is preliminary data.</text>
</comment>
<dbReference type="SUPFAM" id="SSF52743">
    <property type="entry name" value="Subtilisin-like"/>
    <property type="match status" value="1"/>
</dbReference>
<dbReference type="CDD" id="cd04847">
    <property type="entry name" value="Peptidases_S8_Subtilisin_like_2"/>
    <property type="match status" value="1"/>
</dbReference>
<dbReference type="GO" id="GO:0006508">
    <property type="term" value="P:proteolysis"/>
    <property type="evidence" value="ECO:0007669"/>
    <property type="project" value="UniProtKB-KW"/>
</dbReference>
<dbReference type="InterPro" id="IPR036852">
    <property type="entry name" value="Peptidase_S8/S53_dom_sf"/>
</dbReference>
<keyword evidence="4 5" id="KW-0720">Serine protease</keyword>
<evidence type="ECO:0000313" key="7">
    <source>
        <dbReference type="EMBL" id="KGT77135.1"/>
    </source>
</evidence>
<evidence type="ECO:0000259" key="6">
    <source>
        <dbReference type="Pfam" id="PF00082"/>
    </source>
</evidence>
<comment type="similarity">
    <text evidence="1 5">Belongs to the peptidase S8 family.</text>
</comment>
<dbReference type="EMBL" id="JRPN01000018">
    <property type="protein sequence ID" value="KGT77135.1"/>
    <property type="molecule type" value="Genomic_DNA"/>
</dbReference>
<dbReference type="PANTHER" id="PTHR43806">
    <property type="entry name" value="PEPTIDASE S8"/>
    <property type="match status" value="1"/>
</dbReference>
<protein>
    <recommendedName>
        <fullName evidence="6">Peptidase S8/S53 domain-containing protein</fullName>
    </recommendedName>
</protein>
<evidence type="ECO:0000256" key="2">
    <source>
        <dbReference type="ARBA" id="ARBA00022670"/>
    </source>
</evidence>
<keyword evidence="3 5" id="KW-0378">Hydrolase</keyword>
<accession>A0A0A3XRW8</accession>
<dbReference type="RefSeq" id="WP_041956736.1">
    <property type="nucleotide sequence ID" value="NZ_JRPN01000018.1"/>
</dbReference>
<dbReference type="InterPro" id="IPR050131">
    <property type="entry name" value="Peptidase_S8_subtilisin-like"/>
</dbReference>
<sequence length="839" mass="92425">MPNNPVQIVLNDAAFLRAPDPKQGGVDKDFFEGRDAEFVRHRDRLLATIQTIERDVQRWPYGPLCYLRVRMRIEAIAKSYRPNRAIFLVDQFPCVGAGAPGELYFRAPLVHFARLQRHIATAEDRGERRISKTTDKPYHFVTRNRCEVGAIETIELAPSNMKRSFAAEAAVAALSDSRAASGYIIELFEGQPLISTGDHDALGFQRSVATLQSIFREGGVGLFATLLPSPGGTPAIEMLLTQAREPARIEDRRIVRSADERIVTPAILDLDVERHDAILRRLAEHPLVRQIRFPILIEPTESQGSDATLPFPAISRLPEGRYPKIGIIDTGVDGPLKTWVLDRHDFLDETDCDPTHGTLVAGVLIGARAANSQQLAAEEDGCDIVDVPLMPRAPFGAVYGQRGFEAFLEELEAAITEAKERHGVRVFNMSLNVVSAVQADSYSLYAARLDDMQDRLGILIVNSAGNLSSTEMRAPWPSKPAQVLAALAARTASDTIYMPSESVRTVAVGALNPPGSDHIVDAPATYTRRGPGLRVGVKPDVAHFGGTGNPGVTHLVSCSPTGERQYTCGTSFAAPLVAKTLASLDMATGERLAPRTLRAFLIHNSAVPQPLSSPRLREVARQFVGFGRPTSAATMLETEDHAITMVFESQLTAGERKPAILRFDFEWPAFLVDPLTRACRGIVSMTLVYDAPIDQAFGTEFVRVNLSAHLRQRQSQNRKDGKPSFHDQISQAFLPRTGKLTIPERSLIDHGLKWWPTKRYAADFTAGVGESAEWRLEVESVVRAEAVFPAEGIPFSLIMTIEDEKRSAPIFQTFRQSLLARRVDMQDVRTAIRVRAGRS</sequence>
<organism evidence="7 8">
    <name type="scientific">Bradyrhizobium japonicum</name>
    <dbReference type="NCBI Taxonomy" id="375"/>
    <lineage>
        <taxon>Bacteria</taxon>
        <taxon>Pseudomonadati</taxon>
        <taxon>Pseudomonadota</taxon>
        <taxon>Alphaproteobacteria</taxon>
        <taxon>Hyphomicrobiales</taxon>
        <taxon>Nitrobacteraceae</taxon>
        <taxon>Bradyrhizobium</taxon>
    </lineage>
</organism>